<feature type="non-terminal residue" evidence="3">
    <location>
        <position position="1"/>
    </location>
</feature>
<dbReference type="InterPro" id="IPR036866">
    <property type="entry name" value="RibonucZ/Hydroxyglut_hydro"/>
</dbReference>
<dbReference type="Gene3D" id="3.40.50.10890">
    <property type="match status" value="1"/>
</dbReference>
<dbReference type="InterPro" id="IPR022712">
    <property type="entry name" value="Beta_Casp"/>
</dbReference>
<dbReference type="SUPFAM" id="SSF56281">
    <property type="entry name" value="Metallo-hydrolase/oxidoreductase"/>
    <property type="match status" value="1"/>
</dbReference>
<dbReference type="EMBL" id="LAZR01062917">
    <property type="protein sequence ID" value="KKK60543.1"/>
    <property type="molecule type" value="Genomic_DNA"/>
</dbReference>
<reference evidence="3" key="1">
    <citation type="journal article" date="2015" name="Nature">
        <title>Complex archaea that bridge the gap between prokaryotes and eukaryotes.</title>
        <authorList>
            <person name="Spang A."/>
            <person name="Saw J.H."/>
            <person name="Jorgensen S.L."/>
            <person name="Zaremba-Niedzwiedzka K."/>
            <person name="Martijn J."/>
            <person name="Lind A.E."/>
            <person name="van Eijk R."/>
            <person name="Schleper C."/>
            <person name="Guy L."/>
            <person name="Ettema T.J."/>
        </authorList>
    </citation>
    <scope>NUCLEOTIDE SEQUENCE</scope>
</reference>
<dbReference type="InterPro" id="IPR011108">
    <property type="entry name" value="RMMBL"/>
</dbReference>
<dbReference type="PANTHER" id="PTHR11203:SF37">
    <property type="entry name" value="INTEGRATOR COMPLEX SUBUNIT 11"/>
    <property type="match status" value="1"/>
</dbReference>
<dbReference type="SMART" id="SM01027">
    <property type="entry name" value="Beta-Casp"/>
    <property type="match status" value="1"/>
</dbReference>
<feature type="domain" description="Beta-Casp" evidence="2">
    <location>
        <begin position="31"/>
        <end position="149"/>
    </location>
</feature>
<dbReference type="AlphaFoldDB" id="A0A0F8WV18"/>
<sequence>RKGFDQLYLKVKDITKKGNHVLIPSFALGKAQDITKMFVERNKAEDNPVPVYLDGLVKRITRIYSNLLGESMFFSLKDGSCNLISGIHNDVNEYKKFLERHPGIAIISSSGMLLDGSKSARWAEAILPYEGNGLFFTGYLDEESPGAKLLKCLSEKVISLNGENIPLNAYVDRFYISTHSSALELTNIVQIVNPKIVVLVHGNNPVQKVAEFQQKCERKINRKLTILKSINEEIIELGELFE</sequence>
<dbReference type="PANTHER" id="PTHR11203">
    <property type="entry name" value="CLEAVAGE AND POLYADENYLATION SPECIFICITY FACTOR FAMILY MEMBER"/>
    <property type="match status" value="1"/>
</dbReference>
<evidence type="ECO:0000313" key="3">
    <source>
        <dbReference type="EMBL" id="KKK60543.1"/>
    </source>
</evidence>
<evidence type="ECO:0000256" key="1">
    <source>
        <dbReference type="ARBA" id="ARBA00022801"/>
    </source>
</evidence>
<keyword evidence="1" id="KW-0378">Hydrolase</keyword>
<evidence type="ECO:0000259" key="2">
    <source>
        <dbReference type="SMART" id="SM01027"/>
    </source>
</evidence>
<accession>A0A0F8WV18</accession>
<protein>
    <recommendedName>
        <fullName evidence="2">Beta-Casp domain-containing protein</fullName>
    </recommendedName>
</protein>
<dbReference type="Pfam" id="PF10996">
    <property type="entry name" value="Beta-Casp"/>
    <property type="match status" value="1"/>
</dbReference>
<dbReference type="InterPro" id="IPR050698">
    <property type="entry name" value="MBL"/>
</dbReference>
<gene>
    <name evidence="3" type="ORF">LCGC14_3023320</name>
</gene>
<comment type="caution">
    <text evidence="3">The sequence shown here is derived from an EMBL/GenBank/DDBJ whole genome shotgun (WGS) entry which is preliminary data.</text>
</comment>
<dbReference type="GO" id="GO:0016787">
    <property type="term" value="F:hydrolase activity"/>
    <property type="evidence" value="ECO:0007669"/>
    <property type="project" value="UniProtKB-KW"/>
</dbReference>
<dbReference type="GO" id="GO:0004521">
    <property type="term" value="F:RNA endonuclease activity"/>
    <property type="evidence" value="ECO:0007669"/>
    <property type="project" value="TreeGrafter"/>
</dbReference>
<name>A0A0F8WV18_9ZZZZ</name>
<proteinExistence type="predicted"/>
<organism evidence="3">
    <name type="scientific">marine sediment metagenome</name>
    <dbReference type="NCBI Taxonomy" id="412755"/>
    <lineage>
        <taxon>unclassified sequences</taxon>
        <taxon>metagenomes</taxon>
        <taxon>ecological metagenomes</taxon>
    </lineage>
</organism>
<dbReference type="Pfam" id="PF07521">
    <property type="entry name" value="RMMBL"/>
    <property type="match status" value="1"/>
</dbReference>